<feature type="compositionally biased region" description="Low complexity" evidence="5">
    <location>
        <begin position="559"/>
        <end position="583"/>
    </location>
</feature>
<feature type="domain" description="FHA" evidence="6">
    <location>
        <begin position="21"/>
        <end position="73"/>
    </location>
</feature>
<dbReference type="GO" id="GO:0016604">
    <property type="term" value="C:nuclear body"/>
    <property type="evidence" value="ECO:0007669"/>
    <property type="project" value="TreeGrafter"/>
</dbReference>
<sequence>MYLLRLGTEEKFELDPIKKEFYLGRHKDCDIQFQSVHVSRFHCKLVRDISSCNNFTVHAIAQNNRTYVDTSTILGPNGTAPFSCGSRLGLGVPFEFSNQVNPKYIYLELSTSATFGDCGDRNSSSNYPPKKVISAELIDNGSSTEKENKGLQSDVAANTDFKNKNTVEARQGLISGNLCNTKAELEISTHLREPKPSSSNISNTEMSIQITEFDAQLKSFGNHTSADNPVIVISDDEEDPKQPSVQLKQPSYLGGHKSLDGDIINSNKRKSVTEESKYICKRPRLEVGGEHTFPPRKTMSLEKEAEILNFVADFKQNYMSKISSNASKRPTLTLGGKSFVDVPVTKCSSIKSSSPRLDRLENASVAKEQPDQCGSELSSAENEEDKIRIRRLEEEKEALLSKLAEKDEQIDRLRRLKVEAELNSKMGNIVAQTNFRLCESSQANAQNMSNTLEVQVVSDSSEIAKANHQPVYKTKKKNSPLSVSAESEKECENLQSVTEEEFLVTNASRLSVTSPCSPGPRIISPETGSNSEPSSKSLDISHKNSSTVKSICPSLLSNPNLSSPSTSSSSSPSLLQSPIASSSHVERAEDLGFKRTSRMGENDQRLSVIGLATMFNKEFILKEHTCSVRLEKLPSLVNSNHHESSDSDDDTSPKIVSDSKVNDEEEMENSIANPTSDFSNDQSTVILNAGKVAEPVSIDGSLERNDKSKLDSRKEILNNNVKDSEIKTQPLTTQPRSAEENCPESSDESDEEILKSSVPRRLVISSPPKSLPKTIPLSIRIEKIDIEDFCSDKGKCSPVVRKTNNSSATNSRRIIVNSDVNLEIPSPSNDKKCHEQRSASENSDPLTKCDVESVKPLAEKSSSQNGKLSLQKFTNSKQTCPRSKPNALDLKIAAVVNRNEREGLGSRGKLHKFGKLRERESVSNSPNSSPPQSVSGLKRPGVMSLSSNSKGIPFDLDDFSSEDDDDLPDIDLPSAACTSTPVLPHLQAPKSFIEPIAYNTSSSQVDTSELDQFTHVRKPDSMGGTKSNIIENISAITSPTTDEPTEEIDSVILNIKKDPCDEPSSIMKTGFQIKQEKEDGNNNFGYEGENDDDDEDIQMIYSQMEDCILLSSDEEEMICSQDCSSLAVDESFGPIPDSPEPNEDDLFNKYSQHVEAGNENVADDVGGPDAEQFHLYGCKDGLNGPVSVPLSTNIEEKGSNEPLSVEISSGADVQLTEADSCSVEDNLNLIQEAECPESGTKKDNMSKTDPQSEPVSDKISQKPSSASSQAELKQSLVHVVPKSKHFKANIPRDAPGSSRSILVQAVDQDGLLQIVEKARAKSGTERSMKLTSPIIPLKSSKHNNATRPAHKVMERDKIPRSAPKKSKFSSPRKRRNSSEGLRDKFAKNYKVKAYTAGMSMSTGVKHRATSSVKKSEQIENNRTAQSINTANVSNSSVAHCSKDHRYDFNVFRADENISVVKKSSVAVKPPTVAAKFTRKNRSQKLTEVNLFPSPEIAPEQKTKSRAKPKKSNVFRDVGQTNENADMAGENNVACSTSDGVIDLMEKLKSVTVEESQIEILNSKDSGENTIVPKSMQDSSVAPANEDCNREEGRSEEAVDLESMKSSVSSNFLPLPSGGILKKPYTKSNRGHISFPVKKECLERVRIIAPRLDKEKLGPNCVKHRELYQNPEAIPNSNSFPNAMSTNVDRFYLNTYYFVHKVCSWNYDWLKQYDSNRQKGTNAKPPPLLSNKGLVFPTLILYDSFKDYHEVFSVLLFYEVWEHIYRDWLKFHQTVVWFKCEVDVIRLNYNPAPAIRKQNARCEGYNFTLIKLVTPINHVQERQGLHPRTGSLVAIRVPIENRSTILFAYVSEHMRHSRTNFSKALRDAVPDATATLVLTVLASKGLATKIVQDSVINVCNVSYLKPSIRIWDGLTGLPNSPLGQYVLKPGIQCVMPPPIKRDYLVPEMPLNFSQLQAVSLVSSCVLSDGAPRISLIHGPPGTGKTRTLVALVAQLHRSAKDSSLRSRILLCAPSNAAVDELTRRLVFLSHLGIHLNVVRNGFPGRQCDDNVVQRLSFESLVEKRLQKVLSTPDEKSRAELLRMTRTLSIARSEMMEETDPAKKQKCQDRVVELVKRRAQFEKDCRQHLTPSQLAEQRNAVQREVLLAADVITSTLGSCCNDTVSKILANEVSVCIIDEAGQCTESWTWLPLLTGVRKLVLAGDHLQLPPTVLSQLAQDKNMKQSLFERIYHHIATEENKPHLVHSLTIQYRMHPTIATFPSHYFYKGELKSEPTLETTNRSDFSPYVVFDILDGHEETGQMPGDLRNSGEAELISTLLQSVLQLLKDKKIGVITPYQSQKHCLERSLSFFSSKLNIVVNTIDGFQGQEKDLILLSCVRGGNASSSIGFLSQQQRLNVALTRARLSLVIVGSISYLAARDEAWMSLYTDAQRRNKVVPVSGQLFKDADFLKKSFLVA</sequence>
<dbReference type="GeneID" id="108672753"/>
<dbReference type="InterPro" id="IPR027417">
    <property type="entry name" value="P-loop_NTPase"/>
</dbReference>
<name>A0A8B7NQF7_HYAAZ</name>
<dbReference type="InterPro" id="IPR008984">
    <property type="entry name" value="SMAD_FHA_dom_sf"/>
</dbReference>
<dbReference type="CDD" id="cd18808">
    <property type="entry name" value="SF1_C_Upf1"/>
    <property type="match status" value="1"/>
</dbReference>
<dbReference type="InterPro" id="IPR000253">
    <property type="entry name" value="FHA_dom"/>
</dbReference>
<feature type="region of interest" description="Disordered" evidence="5">
    <location>
        <begin position="559"/>
        <end position="586"/>
    </location>
</feature>
<keyword evidence="4" id="KW-0067">ATP-binding</keyword>
<dbReference type="PANTHER" id="PTHR10887">
    <property type="entry name" value="DNA2/NAM7 HELICASE FAMILY"/>
    <property type="match status" value="1"/>
</dbReference>
<evidence type="ECO:0000256" key="2">
    <source>
        <dbReference type="ARBA" id="ARBA00022801"/>
    </source>
</evidence>
<reference evidence="8" key="1">
    <citation type="submission" date="2025-08" db="UniProtKB">
        <authorList>
            <consortium name="RefSeq"/>
        </authorList>
    </citation>
    <scope>IDENTIFICATION</scope>
    <source>
        <tissue evidence="8">Whole organism</tissue>
    </source>
</reference>
<dbReference type="Pfam" id="PF13087">
    <property type="entry name" value="AAA_12"/>
    <property type="match status" value="1"/>
</dbReference>
<dbReference type="SUPFAM" id="SSF49879">
    <property type="entry name" value="SMAD/FHA domain"/>
    <property type="match status" value="1"/>
</dbReference>
<feature type="region of interest" description="Disordered" evidence="5">
    <location>
        <begin position="639"/>
        <end position="681"/>
    </location>
</feature>
<evidence type="ECO:0000256" key="5">
    <source>
        <dbReference type="SAM" id="MobiDB-lite"/>
    </source>
</evidence>
<dbReference type="Proteomes" id="UP000694843">
    <property type="component" value="Unplaced"/>
</dbReference>
<evidence type="ECO:0000313" key="7">
    <source>
        <dbReference type="Proteomes" id="UP000694843"/>
    </source>
</evidence>
<dbReference type="InterPro" id="IPR041677">
    <property type="entry name" value="DNA2/NAM7_AAA_11"/>
</dbReference>
<keyword evidence="3" id="KW-0347">Helicase</keyword>
<dbReference type="RefSeq" id="XP_018015964.2">
    <property type="nucleotide sequence ID" value="XM_018160475.2"/>
</dbReference>
<feature type="region of interest" description="Disordered" evidence="5">
    <location>
        <begin position="468"/>
        <end position="487"/>
    </location>
</feature>
<dbReference type="GO" id="GO:0016787">
    <property type="term" value="F:hydrolase activity"/>
    <property type="evidence" value="ECO:0007669"/>
    <property type="project" value="UniProtKB-KW"/>
</dbReference>
<dbReference type="InterPro" id="IPR045055">
    <property type="entry name" value="DNA2/NAM7-like"/>
</dbReference>
<proteinExistence type="predicted"/>
<dbReference type="GO" id="GO:0004386">
    <property type="term" value="F:helicase activity"/>
    <property type="evidence" value="ECO:0007669"/>
    <property type="project" value="UniProtKB-KW"/>
</dbReference>
<feature type="region of interest" description="Disordered" evidence="5">
    <location>
        <begin position="822"/>
        <end position="885"/>
    </location>
</feature>
<evidence type="ECO:0000313" key="8">
    <source>
        <dbReference type="RefSeq" id="XP_018015964.2"/>
    </source>
</evidence>
<dbReference type="PANTHER" id="PTHR10887:SF495">
    <property type="entry name" value="HELICASE SENATAXIN ISOFORM X1-RELATED"/>
    <property type="match status" value="1"/>
</dbReference>
<dbReference type="CDD" id="cd18042">
    <property type="entry name" value="DEXXQc_SETX"/>
    <property type="match status" value="1"/>
</dbReference>
<dbReference type="InterPro" id="IPR047187">
    <property type="entry name" value="SF1_C_Upf1"/>
</dbReference>
<organism evidence="7 8">
    <name type="scientific">Hyalella azteca</name>
    <name type="common">Amphipod</name>
    <dbReference type="NCBI Taxonomy" id="294128"/>
    <lineage>
        <taxon>Eukaryota</taxon>
        <taxon>Metazoa</taxon>
        <taxon>Ecdysozoa</taxon>
        <taxon>Arthropoda</taxon>
        <taxon>Crustacea</taxon>
        <taxon>Multicrustacea</taxon>
        <taxon>Malacostraca</taxon>
        <taxon>Eumalacostraca</taxon>
        <taxon>Peracarida</taxon>
        <taxon>Amphipoda</taxon>
        <taxon>Senticaudata</taxon>
        <taxon>Talitrida</taxon>
        <taxon>Talitroidea</taxon>
        <taxon>Hyalellidae</taxon>
        <taxon>Hyalella</taxon>
    </lineage>
</organism>
<dbReference type="GO" id="GO:0006369">
    <property type="term" value="P:termination of RNA polymerase II transcription"/>
    <property type="evidence" value="ECO:0007669"/>
    <property type="project" value="TreeGrafter"/>
</dbReference>
<protein>
    <submittedName>
        <fullName evidence="8">Uncharacterized protein LOC108672753</fullName>
    </submittedName>
</protein>
<feature type="compositionally biased region" description="Polar residues" evidence="5">
    <location>
        <begin position="526"/>
        <end position="543"/>
    </location>
</feature>
<dbReference type="OMA" id="NCEHVDQ"/>
<feature type="region of interest" description="Disordered" evidence="5">
    <location>
        <begin position="698"/>
        <end position="755"/>
    </location>
</feature>
<keyword evidence="2" id="KW-0378">Hydrolase</keyword>
<feature type="compositionally biased region" description="Polar residues" evidence="5">
    <location>
        <begin position="860"/>
        <end position="881"/>
    </location>
</feature>
<feature type="compositionally biased region" description="Low complexity" evidence="5">
    <location>
        <begin position="922"/>
        <end position="935"/>
    </location>
</feature>
<feature type="compositionally biased region" description="Polar residues" evidence="5">
    <location>
        <begin position="727"/>
        <end position="736"/>
    </location>
</feature>
<dbReference type="Pfam" id="PF13086">
    <property type="entry name" value="AAA_11"/>
    <property type="match status" value="1"/>
</dbReference>
<feature type="compositionally biased region" description="Basic and acidic residues" evidence="5">
    <location>
        <begin position="701"/>
        <end position="726"/>
    </location>
</feature>
<evidence type="ECO:0000256" key="4">
    <source>
        <dbReference type="ARBA" id="ARBA00022840"/>
    </source>
</evidence>
<dbReference type="GO" id="GO:0005694">
    <property type="term" value="C:chromosome"/>
    <property type="evidence" value="ECO:0007669"/>
    <property type="project" value="UniProtKB-ARBA"/>
</dbReference>
<dbReference type="Pfam" id="PF00498">
    <property type="entry name" value="FHA"/>
    <property type="match status" value="1"/>
</dbReference>
<dbReference type="PROSITE" id="PS50006">
    <property type="entry name" value="FHA_DOMAIN"/>
    <property type="match status" value="1"/>
</dbReference>
<dbReference type="OrthoDB" id="2285229at2759"/>
<feature type="region of interest" description="Disordered" evidence="5">
    <location>
        <begin position="235"/>
        <end position="260"/>
    </location>
</feature>
<keyword evidence="7" id="KW-1185">Reference proteome</keyword>
<feature type="compositionally biased region" description="Polar residues" evidence="5">
    <location>
        <begin position="670"/>
        <end position="681"/>
    </location>
</feature>
<feature type="region of interest" description="Disordered" evidence="5">
    <location>
        <begin position="358"/>
        <end position="382"/>
    </location>
</feature>
<feature type="region of interest" description="Disordered" evidence="5">
    <location>
        <begin position="1563"/>
        <end position="1590"/>
    </location>
</feature>
<feature type="region of interest" description="Disordered" evidence="5">
    <location>
        <begin position="903"/>
        <end position="964"/>
    </location>
</feature>
<dbReference type="GO" id="GO:0005524">
    <property type="term" value="F:ATP binding"/>
    <property type="evidence" value="ECO:0007669"/>
    <property type="project" value="UniProtKB-KW"/>
</dbReference>
<feature type="region of interest" description="Disordered" evidence="5">
    <location>
        <begin position="1338"/>
        <end position="1384"/>
    </location>
</feature>
<dbReference type="GO" id="GO:0001147">
    <property type="term" value="F:transcription termination site sequence-specific DNA binding"/>
    <property type="evidence" value="ECO:0007669"/>
    <property type="project" value="TreeGrafter"/>
</dbReference>
<feature type="compositionally biased region" description="Polar residues" evidence="5">
    <location>
        <begin position="1261"/>
        <end position="1272"/>
    </location>
</feature>
<dbReference type="SUPFAM" id="SSF52540">
    <property type="entry name" value="P-loop containing nucleoside triphosphate hydrolases"/>
    <property type="match status" value="1"/>
</dbReference>
<dbReference type="InterPro" id="IPR041679">
    <property type="entry name" value="DNA2/NAM7-like_C"/>
</dbReference>
<feature type="region of interest" description="Disordered" evidence="5">
    <location>
        <begin position="510"/>
        <end position="543"/>
    </location>
</feature>
<accession>A0A8B7NQF7</accession>
<evidence type="ECO:0000256" key="3">
    <source>
        <dbReference type="ARBA" id="ARBA00022806"/>
    </source>
</evidence>
<gene>
    <name evidence="8" type="primary">LOC108672753</name>
</gene>
<dbReference type="FunFam" id="3.40.50.300:FF:000326">
    <property type="entry name" value="P-loop containing nucleoside triphosphate hydrolase"/>
    <property type="match status" value="1"/>
</dbReference>
<feature type="compositionally biased region" description="Acidic residues" evidence="5">
    <location>
        <begin position="741"/>
        <end position="751"/>
    </location>
</feature>
<evidence type="ECO:0000259" key="6">
    <source>
        <dbReference type="PROSITE" id="PS50006"/>
    </source>
</evidence>
<feature type="compositionally biased region" description="Basic and acidic residues" evidence="5">
    <location>
        <begin position="829"/>
        <end position="838"/>
    </location>
</feature>
<dbReference type="KEGG" id="hazt:108672753"/>
<dbReference type="Gene3D" id="3.40.50.300">
    <property type="entry name" value="P-loop containing nucleotide triphosphate hydrolases"/>
    <property type="match status" value="2"/>
</dbReference>
<feature type="compositionally biased region" description="Basic residues" evidence="5">
    <location>
        <begin position="1362"/>
        <end position="1375"/>
    </location>
</feature>
<dbReference type="Gene3D" id="2.60.200.20">
    <property type="match status" value="1"/>
</dbReference>
<feature type="compositionally biased region" description="Acidic residues" evidence="5">
    <location>
        <begin position="955"/>
        <end position="964"/>
    </location>
</feature>
<evidence type="ECO:0000256" key="1">
    <source>
        <dbReference type="ARBA" id="ARBA00022741"/>
    </source>
</evidence>
<keyword evidence="1" id="KW-0547">Nucleotide-binding</keyword>
<feature type="region of interest" description="Disordered" evidence="5">
    <location>
        <begin position="1231"/>
        <end position="1275"/>
    </location>
</feature>